<dbReference type="Gene3D" id="1.10.10.10">
    <property type="entry name" value="Winged helix-like DNA-binding domain superfamily/Winged helix DNA-binding domain"/>
    <property type="match status" value="1"/>
</dbReference>
<keyword evidence="3" id="KW-0731">Sigma factor</keyword>
<dbReference type="EMBL" id="PYAW01000001">
    <property type="protein sequence ID" value="PSL50021.1"/>
    <property type="molecule type" value="Genomic_DNA"/>
</dbReference>
<dbReference type="PANTHER" id="PTHR43133">
    <property type="entry name" value="RNA POLYMERASE ECF-TYPE SIGMA FACTO"/>
    <property type="match status" value="1"/>
</dbReference>
<dbReference type="InterPro" id="IPR014327">
    <property type="entry name" value="RNA_pol_sigma70_bacteroid"/>
</dbReference>
<evidence type="ECO:0000256" key="2">
    <source>
        <dbReference type="ARBA" id="ARBA00023015"/>
    </source>
</evidence>
<evidence type="ECO:0000313" key="8">
    <source>
        <dbReference type="Proteomes" id="UP000240971"/>
    </source>
</evidence>
<dbReference type="GO" id="GO:0003677">
    <property type="term" value="F:DNA binding"/>
    <property type="evidence" value="ECO:0007669"/>
    <property type="project" value="InterPro"/>
</dbReference>
<evidence type="ECO:0000259" key="6">
    <source>
        <dbReference type="Pfam" id="PF08281"/>
    </source>
</evidence>
<keyword evidence="4" id="KW-0804">Transcription</keyword>
<reference evidence="7 8" key="1">
    <citation type="submission" date="2018-03" db="EMBL/GenBank/DDBJ databases">
        <title>Genomic Encyclopedia of Archaeal and Bacterial Type Strains, Phase II (KMG-II): from individual species to whole genera.</title>
        <authorList>
            <person name="Goeker M."/>
        </authorList>
    </citation>
    <scope>NUCLEOTIDE SEQUENCE [LARGE SCALE GENOMIC DNA]</scope>
    <source>
        <strain evidence="7 8">DSM 24859</strain>
    </source>
</reference>
<dbReference type="InterPro" id="IPR013249">
    <property type="entry name" value="RNA_pol_sigma70_r4_t2"/>
</dbReference>
<feature type="domain" description="RNA polymerase sigma-70 region 2" evidence="5">
    <location>
        <begin position="24"/>
        <end position="89"/>
    </location>
</feature>
<evidence type="ECO:0000256" key="1">
    <source>
        <dbReference type="ARBA" id="ARBA00010641"/>
    </source>
</evidence>
<dbReference type="GO" id="GO:0006352">
    <property type="term" value="P:DNA-templated transcription initiation"/>
    <property type="evidence" value="ECO:0007669"/>
    <property type="project" value="InterPro"/>
</dbReference>
<dbReference type="Proteomes" id="UP000240971">
    <property type="component" value="Unassembled WGS sequence"/>
</dbReference>
<proteinExistence type="inferred from homology"/>
<sequence length="196" mass="23140">MLDATDEELCKKIMERDKEAFHVLYERYRNQIYGYTLKLCGLPDVALDAVQEVFMKIWIKYDTLNPFLSLKAYLFSSARNYVFDYLKKAVHEEKFRKYFLETYVEDDGTLDNLLYTRQLEVIKMNAISRLPLQRQLIFKMSKIEGWTNQEIADHLGISINTVRDQLVKASRFVRHYLHQHADIAIVATAFCHILSS</sequence>
<dbReference type="OrthoDB" id="659577at2"/>
<dbReference type="Pfam" id="PF08281">
    <property type="entry name" value="Sigma70_r4_2"/>
    <property type="match status" value="1"/>
</dbReference>
<dbReference type="Pfam" id="PF04542">
    <property type="entry name" value="Sigma70_r2"/>
    <property type="match status" value="1"/>
</dbReference>
<organism evidence="7 8">
    <name type="scientific">Chitinophaga niastensis</name>
    <dbReference type="NCBI Taxonomy" id="536980"/>
    <lineage>
        <taxon>Bacteria</taxon>
        <taxon>Pseudomonadati</taxon>
        <taxon>Bacteroidota</taxon>
        <taxon>Chitinophagia</taxon>
        <taxon>Chitinophagales</taxon>
        <taxon>Chitinophagaceae</taxon>
        <taxon>Chitinophaga</taxon>
    </lineage>
</organism>
<name>A0A2P8HUW8_CHINA</name>
<comment type="similarity">
    <text evidence="1">Belongs to the sigma-70 factor family. ECF subfamily.</text>
</comment>
<evidence type="ECO:0000259" key="5">
    <source>
        <dbReference type="Pfam" id="PF04542"/>
    </source>
</evidence>
<dbReference type="InterPro" id="IPR013324">
    <property type="entry name" value="RNA_pol_sigma_r3/r4-like"/>
</dbReference>
<dbReference type="NCBIfam" id="TIGR02937">
    <property type="entry name" value="sigma70-ECF"/>
    <property type="match status" value="1"/>
</dbReference>
<dbReference type="InterPro" id="IPR014284">
    <property type="entry name" value="RNA_pol_sigma-70_dom"/>
</dbReference>
<dbReference type="PANTHER" id="PTHR43133:SF46">
    <property type="entry name" value="RNA POLYMERASE SIGMA-70 FACTOR ECF SUBFAMILY"/>
    <property type="match status" value="1"/>
</dbReference>
<dbReference type="InterPro" id="IPR039425">
    <property type="entry name" value="RNA_pol_sigma-70-like"/>
</dbReference>
<dbReference type="Gene3D" id="1.10.1740.10">
    <property type="match status" value="1"/>
</dbReference>
<evidence type="ECO:0000313" key="7">
    <source>
        <dbReference type="EMBL" id="PSL50021.1"/>
    </source>
</evidence>
<dbReference type="SUPFAM" id="SSF88946">
    <property type="entry name" value="Sigma2 domain of RNA polymerase sigma factors"/>
    <property type="match status" value="1"/>
</dbReference>
<dbReference type="RefSeq" id="WP_106527205.1">
    <property type="nucleotide sequence ID" value="NZ_PYAW01000001.1"/>
</dbReference>
<evidence type="ECO:0000256" key="4">
    <source>
        <dbReference type="ARBA" id="ARBA00023163"/>
    </source>
</evidence>
<dbReference type="InterPro" id="IPR013325">
    <property type="entry name" value="RNA_pol_sigma_r2"/>
</dbReference>
<dbReference type="InterPro" id="IPR007627">
    <property type="entry name" value="RNA_pol_sigma70_r2"/>
</dbReference>
<keyword evidence="2" id="KW-0805">Transcription regulation</keyword>
<dbReference type="AlphaFoldDB" id="A0A2P8HUW8"/>
<accession>A0A2P8HUW8</accession>
<protein>
    <submittedName>
        <fullName evidence="7">RNA polymerase sigma-70 factor (ECF subfamily)</fullName>
    </submittedName>
</protein>
<dbReference type="InterPro" id="IPR036388">
    <property type="entry name" value="WH-like_DNA-bd_sf"/>
</dbReference>
<dbReference type="GO" id="GO:0016987">
    <property type="term" value="F:sigma factor activity"/>
    <property type="evidence" value="ECO:0007669"/>
    <property type="project" value="UniProtKB-KW"/>
</dbReference>
<comment type="caution">
    <text evidence="7">The sequence shown here is derived from an EMBL/GenBank/DDBJ whole genome shotgun (WGS) entry which is preliminary data.</text>
</comment>
<gene>
    <name evidence="7" type="ORF">CLV51_1011364</name>
</gene>
<keyword evidence="8" id="KW-1185">Reference proteome</keyword>
<dbReference type="NCBIfam" id="TIGR02985">
    <property type="entry name" value="Sig70_bacteroi1"/>
    <property type="match status" value="1"/>
</dbReference>
<evidence type="ECO:0000256" key="3">
    <source>
        <dbReference type="ARBA" id="ARBA00023082"/>
    </source>
</evidence>
<dbReference type="SUPFAM" id="SSF88659">
    <property type="entry name" value="Sigma3 and sigma4 domains of RNA polymerase sigma factors"/>
    <property type="match status" value="1"/>
</dbReference>
<feature type="domain" description="RNA polymerase sigma factor 70 region 4 type 2" evidence="6">
    <location>
        <begin position="125"/>
        <end position="169"/>
    </location>
</feature>